<dbReference type="Proteomes" id="UP001295684">
    <property type="component" value="Unassembled WGS sequence"/>
</dbReference>
<protein>
    <submittedName>
        <fullName evidence="1">Uncharacterized protein</fullName>
    </submittedName>
</protein>
<comment type="caution">
    <text evidence="1">The sequence shown here is derived from an EMBL/GenBank/DDBJ whole genome shotgun (WGS) entry which is preliminary data.</text>
</comment>
<keyword evidence="2" id="KW-1185">Reference proteome</keyword>
<evidence type="ECO:0000313" key="1">
    <source>
        <dbReference type="EMBL" id="CAI2379172.1"/>
    </source>
</evidence>
<dbReference type="EMBL" id="CAMPGE010020997">
    <property type="protein sequence ID" value="CAI2379172.1"/>
    <property type="molecule type" value="Genomic_DNA"/>
</dbReference>
<evidence type="ECO:0000313" key="2">
    <source>
        <dbReference type="Proteomes" id="UP001295684"/>
    </source>
</evidence>
<name>A0AAD1XVG7_EUPCR</name>
<dbReference type="AlphaFoldDB" id="A0AAD1XVG7"/>
<gene>
    <name evidence="1" type="ORF">ECRASSUSDP1_LOCUS20581</name>
</gene>
<reference evidence="1" key="1">
    <citation type="submission" date="2023-07" db="EMBL/GenBank/DDBJ databases">
        <authorList>
            <consortium name="AG Swart"/>
            <person name="Singh M."/>
            <person name="Singh A."/>
            <person name="Seah K."/>
            <person name="Emmerich C."/>
        </authorList>
    </citation>
    <scope>NUCLEOTIDE SEQUENCE</scope>
    <source>
        <strain evidence="1">DP1</strain>
    </source>
</reference>
<accession>A0AAD1XVG7</accession>
<organism evidence="1 2">
    <name type="scientific">Euplotes crassus</name>
    <dbReference type="NCBI Taxonomy" id="5936"/>
    <lineage>
        <taxon>Eukaryota</taxon>
        <taxon>Sar</taxon>
        <taxon>Alveolata</taxon>
        <taxon>Ciliophora</taxon>
        <taxon>Intramacronucleata</taxon>
        <taxon>Spirotrichea</taxon>
        <taxon>Hypotrichia</taxon>
        <taxon>Euplotida</taxon>
        <taxon>Euplotidae</taxon>
        <taxon>Moneuplotes</taxon>
    </lineage>
</organism>
<sequence>MILCHDNIFNQSSSSKYCFFSHRKIIVPSLILISSMNYFWLRLTKTCGSRSLVSNFQNLARFGVLPVYQAIWI</sequence>
<proteinExistence type="predicted"/>